<dbReference type="Pfam" id="PF02949">
    <property type="entry name" value="7tm_6"/>
    <property type="match status" value="1"/>
</dbReference>
<evidence type="ECO:0000313" key="11">
    <source>
        <dbReference type="EMBL" id="CAH1108594.1"/>
    </source>
</evidence>
<keyword evidence="5" id="KW-0552">Olfaction</keyword>
<dbReference type="GO" id="GO:0004984">
    <property type="term" value="F:olfactory receptor activity"/>
    <property type="evidence" value="ECO:0007669"/>
    <property type="project" value="InterPro"/>
</dbReference>
<organism evidence="11 12">
    <name type="scientific">Psylliodes chrysocephalus</name>
    <dbReference type="NCBI Taxonomy" id="3402493"/>
    <lineage>
        <taxon>Eukaryota</taxon>
        <taxon>Metazoa</taxon>
        <taxon>Ecdysozoa</taxon>
        <taxon>Arthropoda</taxon>
        <taxon>Hexapoda</taxon>
        <taxon>Insecta</taxon>
        <taxon>Pterygota</taxon>
        <taxon>Neoptera</taxon>
        <taxon>Endopterygota</taxon>
        <taxon>Coleoptera</taxon>
        <taxon>Polyphaga</taxon>
        <taxon>Cucujiformia</taxon>
        <taxon>Chrysomeloidea</taxon>
        <taxon>Chrysomelidae</taxon>
        <taxon>Galerucinae</taxon>
        <taxon>Alticini</taxon>
        <taxon>Psylliodes</taxon>
    </lineage>
</organism>
<feature type="transmembrane region" description="Helical" evidence="10">
    <location>
        <begin position="35"/>
        <end position="63"/>
    </location>
</feature>
<evidence type="ECO:0000256" key="2">
    <source>
        <dbReference type="ARBA" id="ARBA00022475"/>
    </source>
</evidence>
<keyword evidence="8" id="KW-0675">Receptor</keyword>
<feature type="transmembrane region" description="Helical" evidence="10">
    <location>
        <begin position="129"/>
        <end position="148"/>
    </location>
</feature>
<feature type="transmembrane region" description="Helical" evidence="10">
    <location>
        <begin position="105"/>
        <end position="123"/>
    </location>
</feature>
<evidence type="ECO:0000256" key="7">
    <source>
        <dbReference type="ARBA" id="ARBA00023136"/>
    </source>
</evidence>
<keyword evidence="7 10" id="KW-0472">Membrane</keyword>
<evidence type="ECO:0000256" key="4">
    <source>
        <dbReference type="ARBA" id="ARBA00022692"/>
    </source>
</evidence>
<accession>A0A9P0D137</accession>
<protein>
    <submittedName>
        <fullName evidence="11">Uncharacterized protein</fullName>
    </submittedName>
</protein>
<evidence type="ECO:0000256" key="3">
    <source>
        <dbReference type="ARBA" id="ARBA00022606"/>
    </source>
</evidence>
<keyword evidence="3" id="KW-0716">Sensory transduction</keyword>
<keyword evidence="12" id="KW-1185">Reference proteome</keyword>
<dbReference type="OrthoDB" id="6614360at2759"/>
<keyword evidence="9" id="KW-0807">Transducer</keyword>
<dbReference type="GO" id="GO:0005549">
    <property type="term" value="F:odorant binding"/>
    <property type="evidence" value="ECO:0007669"/>
    <property type="project" value="InterPro"/>
</dbReference>
<keyword evidence="2" id="KW-1003">Cell membrane</keyword>
<dbReference type="PANTHER" id="PTHR21137:SF35">
    <property type="entry name" value="ODORANT RECEPTOR 19A-RELATED"/>
    <property type="match status" value="1"/>
</dbReference>
<comment type="subcellular location">
    <subcellularLocation>
        <location evidence="1">Cell membrane</location>
        <topology evidence="1">Multi-pass membrane protein</topology>
    </subcellularLocation>
</comment>
<keyword evidence="4 10" id="KW-0812">Transmembrane</keyword>
<gene>
    <name evidence="11" type="ORF">PSYICH_LOCUS9663</name>
</gene>
<reference evidence="11" key="1">
    <citation type="submission" date="2022-01" db="EMBL/GenBank/DDBJ databases">
        <authorList>
            <person name="King R."/>
        </authorList>
    </citation>
    <scope>NUCLEOTIDE SEQUENCE</scope>
</reference>
<keyword evidence="6 10" id="KW-1133">Transmembrane helix</keyword>
<evidence type="ECO:0000256" key="10">
    <source>
        <dbReference type="SAM" id="Phobius"/>
    </source>
</evidence>
<dbReference type="Proteomes" id="UP001153636">
    <property type="component" value="Chromosome 3"/>
</dbReference>
<evidence type="ECO:0000256" key="9">
    <source>
        <dbReference type="ARBA" id="ARBA00023224"/>
    </source>
</evidence>
<dbReference type="InterPro" id="IPR004117">
    <property type="entry name" value="7tm6_olfct_rcpt"/>
</dbReference>
<dbReference type="GO" id="GO:0005886">
    <property type="term" value="C:plasma membrane"/>
    <property type="evidence" value="ECO:0007669"/>
    <property type="project" value="UniProtKB-SubCell"/>
</dbReference>
<dbReference type="GO" id="GO:0007165">
    <property type="term" value="P:signal transduction"/>
    <property type="evidence" value="ECO:0007669"/>
    <property type="project" value="UniProtKB-KW"/>
</dbReference>
<evidence type="ECO:0000256" key="1">
    <source>
        <dbReference type="ARBA" id="ARBA00004651"/>
    </source>
</evidence>
<evidence type="ECO:0000313" key="12">
    <source>
        <dbReference type="Proteomes" id="UP001153636"/>
    </source>
</evidence>
<dbReference type="PANTHER" id="PTHR21137">
    <property type="entry name" value="ODORANT RECEPTOR"/>
    <property type="match status" value="1"/>
</dbReference>
<dbReference type="AlphaFoldDB" id="A0A9P0D137"/>
<proteinExistence type="predicted"/>
<dbReference type="EMBL" id="OV651815">
    <property type="protein sequence ID" value="CAH1108594.1"/>
    <property type="molecule type" value="Genomic_DNA"/>
</dbReference>
<name>A0A9P0D137_9CUCU</name>
<evidence type="ECO:0000256" key="6">
    <source>
        <dbReference type="ARBA" id="ARBA00022989"/>
    </source>
</evidence>
<evidence type="ECO:0000256" key="5">
    <source>
        <dbReference type="ARBA" id="ARBA00022725"/>
    </source>
</evidence>
<feature type="transmembrane region" description="Helical" evidence="10">
    <location>
        <begin position="75"/>
        <end position="93"/>
    </location>
</feature>
<evidence type="ECO:0000256" key="8">
    <source>
        <dbReference type="ARBA" id="ARBA00023170"/>
    </source>
</evidence>
<sequence length="228" mass="25351">MYYYIAKNQPYYSTLMSLSFLGLYPRSSETSSLNISLAATIGTIILAFIICNVGGIGHLIVSFKGNKGAEMSEDMAVAVGGLGFLMCASLFKMKWQHWVKLWESLTNFNTFAVVMGMIGNQVVQKYKPLGAAIYLGGYVMSIFCLSHAGQRVWDESMSISDAIYDSNWHTGSDEMRKDLAFMLQRSQEPMTISSLPLGTFNYALFITMLKAAYSYLTLLQESTSADEE</sequence>